<dbReference type="EMBL" id="RBVV01000055">
    <property type="protein sequence ID" value="RNJ56520.1"/>
    <property type="molecule type" value="Genomic_DNA"/>
</dbReference>
<gene>
    <name evidence="1" type="ORF">D7B24_007125</name>
</gene>
<comment type="caution">
    <text evidence="1">The sequence shown here is derived from an EMBL/GenBank/DDBJ whole genome shotgun (WGS) entry which is preliminary data.</text>
</comment>
<protein>
    <submittedName>
        <fullName evidence="1">Uncharacterized protein</fullName>
    </submittedName>
</protein>
<sequence length="147" mass="16027">MGLRCDVPGADLRPRRLRGASVQPTRVRAWMKNRRSEKGARCPSDTEFEGRATTVPVVDVPDADEAQVDDDMAHGSSALVGMIRMQIGLGVACRQQFAESVAFAAAAQGSRRRDAPQRTFATATTTTMGGRYPISRCLLLLHAQDPW</sequence>
<evidence type="ECO:0000313" key="2">
    <source>
        <dbReference type="Proteomes" id="UP000267145"/>
    </source>
</evidence>
<name>A0A3M9YBS9_9PEZI</name>
<organism evidence="1 2">
    <name type="scientific">Verticillium nonalfalfae</name>
    <dbReference type="NCBI Taxonomy" id="1051616"/>
    <lineage>
        <taxon>Eukaryota</taxon>
        <taxon>Fungi</taxon>
        <taxon>Dikarya</taxon>
        <taxon>Ascomycota</taxon>
        <taxon>Pezizomycotina</taxon>
        <taxon>Sordariomycetes</taxon>
        <taxon>Hypocreomycetidae</taxon>
        <taxon>Glomerellales</taxon>
        <taxon>Plectosphaerellaceae</taxon>
        <taxon>Verticillium</taxon>
    </lineage>
</organism>
<dbReference type="RefSeq" id="XP_028494678.1">
    <property type="nucleotide sequence ID" value="XM_028641240.1"/>
</dbReference>
<keyword evidence="2" id="KW-1185">Reference proteome</keyword>
<reference evidence="1 2" key="1">
    <citation type="submission" date="2018-10" db="EMBL/GenBank/DDBJ databases">
        <title>Genome sequence of Verticillium nonalfalfae VnAa140.</title>
        <authorList>
            <person name="Stajich J.E."/>
            <person name="Kasson M.T."/>
        </authorList>
    </citation>
    <scope>NUCLEOTIDE SEQUENCE [LARGE SCALE GENOMIC DNA]</scope>
    <source>
        <strain evidence="1 2">VnAa140</strain>
    </source>
</reference>
<dbReference type="GeneID" id="39610814"/>
<proteinExistence type="predicted"/>
<accession>A0A3M9YBS9</accession>
<evidence type="ECO:0000313" key="1">
    <source>
        <dbReference type="EMBL" id="RNJ56520.1"/>
    </source>
</evidence>
<dbReference type="AlphaFoldDB" id="A0A3M9YBS9"/>
<dbReference type="Proteomes" id="UP000267145">
    <property type="component" value="Unassembled WGS sequence"/>
</dbReference>